<dbReference type="SMART" id="SM00052">
    <property type="entry name" value="EAL"/>
    <property type="match status" value="1"/>
</dbReference>
<comment type="caution">
    <text evidence="2">The sequence shown here is derived from an EMBL/GenBank/DDBJ whole genome shotgun (WGS) entry which is preliminary data.</text>
</comment>
<dbReference type="PROSITE" id="PS50883">
    <property type="entry name" value="EAL"/>
    <property type="match status" value="1"/>
</dbReference>
<dbReference type="Gene3D" id="3.20.20.450">
    <property type="entry name" value="EAL domain"/>
    <property type="match status" value="1"/>
</dbReference>
<dbReference type="Pfam" id="PF00563">
    <property type="entry name" value="EAL"/>
    <property type="match status" value="1"/>
</dbReference>
<dbReference type="SUPFAM" id="SSF141868">
    <property type="entry name" value="EAL domain-like"/>
    <property type="match status" value="1"/>
</dbReference>
<dbReference type="InterPro" id="IPR035919">
    <property type="entry name" value="EAL_sf"/>
</dbReference>
<gene>
    <name evidence="2" type="ORF">ACFPQ4_15555</name>
</gene>
<feature type="domain" description="EAL" evidence="1">
    <location>
        <begin position="101"/>
        <end position="350"/>
    </location>
</feature>
<evidence type="ECO:0000259" key="1">
    <source>
        <dbReference type="PROSITE" id="PS50883"/>
    </source>
</evidence>
<name>A0ABW0R6D1_9BACL</name>
<accession>A0ABW0R6D1</accession>
<protein>
    <submittedName>
        <fullName evidence="2">EAL domain-containing protein</fullName>
    </submittedName>
</protein>
<proteinExistence type="predicted"/>
<reference evidence="3" key="1">
    <citation type="journal article" date="2019" name="Int. J. Syst. Evol. Microbiol.">
        <title>The Global Catalogue of Microorganisms (GCM) 10K type strain sequencing project: providing services to taxonomists for standard genome sequencing and annotation.</title>
        <authorList>
            <consortium name="The Broad Institute Genomics Platform"/>
            <consortium name="The Broad Institute Genome Sequencing Center for Infectious Disease"/>
            <person name="Wu L."/>
            <person name="Ma J."/>
        </authorList>
    </citation>
    <scope>NUCLEOTIDE SEQUENCE [LARGE SCALE GENOMIC DNA]</scope>
    <source>
        <strain evidence="3">CGMCC 1.18578</strain>
    </source>
</reference>
<dbReference type="PANTHER" id="PTHR33121:SF70">
    <property type="entry name" value="SIGNALING PROTEIN YKOW"/>
    <property type="match status" value="1"/>
</dbReference>
<organism evidence="2 3">
    <name type="scientific">Cohnella yongneupensis</name>
    <dbReference type="NCBI Taxonomy" id="425006"/>
    <lineage>
        <taxon>Bacteria</taxon>
        <taxon>Bacillati</taxon>
        <taxon>Bacillota</taxon>
        <taxon>Bacilli</taxon>
        <taxon>Bacillales</taxon>
        <taxon>Paenibacillaceae</taxon>
        <taxon>Cohnella</taxon>
    </lineage>
</organism>
<dbReference type="EMBL" id="JBHSNC010000048">
    <property type="protein sequence ID" value="MFC5530844.1"/>
    <property type="molecule type" value="Genomic_DNA"/>
</dbReference>
<evidence type="ECO:0000313" key="3">
    <source>
        <dbReference type="Proteomes" id="UP001596108"/>
    </source>
</evidence>
<dbReference type="RefSeq" id="WP_378112787.1">
    <property type="nucleotide sequence ID" value="NZ_JBHSNC010000048.1"/>
</dbReference>
<evidence type="ECO:0000313" key="2">
    <source>
        <dbReference type="EMBL" id="MFC5530844.1"/>
    </source>
</evidence>
<dbReference type="CDD" id="cd01948">
    <property type="entry name" value="EAL"/>
    <property type="match status" value="1"/>
</dbReference>
<dbReference type="InterPro" id="IPR050706">
    <property type="entry name" value="Cyclic-di-GMP_PDE-like"/>
</dbReference>
<sequence>MPFEERSRFEHYPLPIRDNGYVAFAADNPGARALLRDAIYEVSPSEQMPLSMRYDDEQQLLRLLSKVQSRLPADQTEGIQFRITDERDQEADWSPLPAIFGEVGGRGVADTILHRLFTSYMQPIVQKGGEAIGYEFLLRPLPELAPFRPATLFEAARRIGQHAFLDRAARKSAIRMGASHLPNGTKRFINFLPSSLRQPDACLQCTFELMRETGTEAEDYVFEVMETERLDNPSMEHVFDVARSRGVRLALDDVGAGFATLDTVDRLQPDYVKMDRKWVSGCDTDDTKQRYIDRLLNRVSKFRGTLLAEGVEREEEWSYLRRIGIPLFQGYLFGRASPVPAGNGLMGTSDLAGVMR</sequence>
<dbReference type="Proteomes" id="UP001596108">
    <property type="component" value="Unassembled WGS sequence"/>
</dbReference>
<keyword evidence="3" id="KW-1185">Reference proteome</keyword>
<dbReference type="InterPro" id="IPR001633">
    <property type="entry name" value="EAL_dom"/>
</dbReference>
<dbReference type="PANTHER" id="PTHR33121">
    <property type="entry name" value="CYCLIC DI-GMP PHOSPHODIESTERASE PDEF"/>
    <property type="match status" value="1"/>
</dbReference>